<evidence type="ECO:0000256" key="1">
    <source>
        <dbReference type="SAM" id="MobiDB-lite"/>
    </source>
</evidence>
<dbReference type="Pfam" id="PF13432">
    <property type="entry name" value="TPR_16"/>
    <property type="match status" value="1"/>
</dbReference>
<dbReference type="AlphaFoldDB" id="A0A1Q2CQL5"/>
<evidence type="ECO:0000313" key="3">
    <source>
        <dbReference type="Proteomes" id="UP000188145"/>
    </source>
</evidence>
<dbReference type="KEGG" id="tes:BW730_13695"/>
<evidence type="ECO:0000313" key="2">
    <source>
        <dbReference type="EMBL" id="AQP48401.1"/>
    </source>
</evidence>
<organism evidence="2 3">
    <name type="scientific">Tessaracoccus aquimaris</name>
    <dbReference type="NCBI Taxonomy" id="1332264"/>
    <lineage>
        <taxon>Bacteria</taxon>
        <taxon>Bacillati</taxon>
        <taxon>Actinomycetota</taxon>
        <taxon>Actinomycetes</taxon>
        <taxon>Propionibacteriales</taxon>
        <taxon>Propionibacteriaceae</taxon>
        <taxon>Tessaracoccus</taxon>
    </lineage>
</organism>
<name>A0A1Q2CQL5_9ACTN</name>
<dbReference type="InterPro" id="IPR011990">
    <property type="entry name" value="TPR-like_helical_dom_sf"/>
</dbReference>
<dbReference type="Gene3D" id="1.25.40.10">
    <property type="entry name" value="Tetratricopeptide repeat domain"/>
    <property type="match status" value="1"/>
</dbReference>
<sequence length="247" mass="27012">MGRLGLDGAGADMSRRRRRLALAFAPIAVLLLAFACKVTLMLGNNAAGQDAYDQSRFPDAAQAFGRNRTLDVLEDWVASYNRGTALLQQGRATEARVDLERALERAPEERDCMVRINLVAAMDAQAGDLLAAQRAAEARDLYAEALDVLAAGSCGQVDSGDSDRDESERQAAEEAKERLEEKQQESDSKADEPVTEPTPSGEPSASADPGDGKRERLEERNREGQRENTEEQDYNEGTSEDPPPRSW</sequence>
<feature type="region of interest" description="Disordered" evidence="1">
    <location>
        <begin position="153"/>
        <end position="247"/>
    </location>
</feature>
<reference evidence="3" key="1">
    <citation type="submission" date="2017-02" db="EMBL/GenBank/DDBJ databases">
        <title>Tessaracoccus aquaemaris sp. nov., isolated from the intestine of a Korean rockfish, Sebastes schlegelii, in a marine aquaculture pond.</title>
        <authorList>
            <person name="Tak E.J."/>
            <person name="Bae J.-W."/>
        </authorList>
    </citation>
    <scope>NUCLEOTIDE SEQUENCE [LARGE SCALE GENOMIC DNA]</scope>
    <source>
        <strain evidence="3">NSG39</strain>
    </source>
</reference>
<dbReference type="SMART" id="SM00028">
    <property type="entry name" value="TPR"/>
    <property type="match status" value="1"/>
</dbReference>
<accession>A0A1Q2CQL5</accession>
<dbReference type="Proteomes" id="UP000188145">
    <property type="component" value="Chromosome"/>
</dbReference>
<dbReference type="EMBL" id="CP019606">
    <property type="protein sequence ID" value="AQP48401.1"/>
    <property type="molecule type" value="Genomic_DNA"/>
</dbReference>
<gene>
    <name evidence="2" type="ORF">BW730_13695</name>
</gene>
<protein>
    <submittedName>
        <fullName evidence="2">Uncharacterized protein</fullName>
    </submittedName>
</protein>
<dbReference type="SUPFAM" id="SSF48452">
    <property type="entry name" value="TPR-like"/>
    <property type="match status" value="1"/>
</dbReference>
<feature type="compositionally biased region" description="Basic and acidic residues" evidence="1">
    <location>
        <begin position="166"/>
        <end position="192"/>
    </location>
</feature>
<keyword evidence="3" id="KW-1185">Reference proteome</keyword>
<dbReference type="STRING" id="1332264.BW730_13695"/>
<proteinExistence type="predicted"/>
<feature type="compositionally biased region" description="Basic and acidic residues" evidence="1">
    <location>
        <begin position="210"/>
        <end position="229"/>
    </location>
</feature>
<dbReference type="InterPro" id="IPR019734">
    <property type="entry name" value="TPR_rpt"/>
</dbReference>